<protein>
    <submittedName>
        <fullName evidence="1">Uncharacterized protein</fullName>
    </submittedName>
</protein>
<dbReference type="GO" id="GO:0004482">
    <property type="term" value="F:mRNA 5'-cap (guanine-N7-)-methyltransferase activity"/>
    <property type="evidence" value="ECO:0007669"/>
    <property type="project" value="InterPro"/>
</dbReference>
<evidence type="ECO:0000313" key="1">
    <source>
        <dbReference type="EMBL" id="KAF6002978.1"/>
    </source>
</evidence>
<dbReference type="PANTHER" id="PTHR12189">
    <property type="entry name" value="MRNA GUANINE-7- METHYLTRANSFERASE"/>
    <property type="match status" value="1"/>
</dbReference>
<keyword evidence="2" id="KW-1185">Reference proteome</keyword>
<dbReference type="Proteomes" id="UP000530660">
    <property type="component" value="Unassembled WGS sequence"/>
</dbReference>
<name>A0A7J7IIX7_9RHOD</name>
<dbReference type="GO" id="GO:0005634">
    <property type="term" value="C:nucleus"/>
    <property type="evidence" value="ECO:0007669"/>
    <property type="project" value="TreeGrafter"/>
</dbReference>
<evidence type="ECO:0000313" key="2">
    <source>
        <dbReference type="Proteomes" id="UP000530660"/>
    </source>
</evidence>
<dbReference type="EMBL" id="VWRR01000008">
    <property type="protein sequence ID" value="KAF6002978.1"/>
    <property type="molecule type" value="Genomic_DNA"/>
</dbReference>
<dbReference type="AlphaFoldDB" id="A0A7J7IIX7"/>
<dbReference type="Gene3D" id="3.40.50.150">
    <property type="entry name" value="Vaccinia Virus protein VP39"/>
    <property type="match status" value="1"/>
</dbReference>
<proteinExistence type="predicted"/>
<dbReference type="InterPro" id="IPR039753">
    <property type="entry name" value="RG7MT1"/>
</dbReference>
<dbReference type="OrthoDB" id="10248867at2759"/>
<reference evidence="1 2" key="1">
    <citation type="journal article" date="2020" name="J. Phycol.">
        <title>Comparative genome analysis reveals Cyanidiococcus gen. nov., a new extremophilic red algal genus sister to Cyanidioschyzon (Cyanidioschyzonaceae, Rhodophyta).</title>
        <authorList>
            <person name="Liu S.-L."/>
            <person name="Chiang Y.-R."/>
            <person name="Yoon H.S."/>
            <person name="Fu H.-Y."/>
        </authorList>
    </citation>
    <scope>NUCLEOTIDE SEQUENCE [LARGE SCALE GENOMIC DNA]</scope>
    <source>
        <strain evidence="1 2">THAL066</strain>
    </source>
</reference>
<dbReference type="PANTHER" id="PTHR12189:SF3">
    <property type="entry name" value="MRNA (GUANINE-N(7))-METHYLTRANSFERASE"/>
    <property type="match status" value="1"/>
</dbReference>
<gene>
    <name evidence="1" type="ORF">F1559_001895</name>
</gene>
<comment type="caution">
    <text evidence="1">The sequence shown here is derived from an EMBL/GenBank/DDBJ whole genome shotgun (WGS) entry which is preliminary data.</text>
</comment>
<organism evidence="1 2">
    <name type="scientific">Cyanidiococcus yangmingshanensis</name>
    <dbReference type="NCBI Taxonomy" id="2690220"/>
    <lineage>
        <taxon>Eukaryota</taxon>
        <taxon>Rhodophyta</taxon>
        <taxon>Bangiophyceae</taxon>
        <taxon>Cyanidiales</taxon>
        <taxon>Cyanidiaceae</taxon>
        <taxon>Cyanidiococcus</taxon>
    </lineage>
</organism>
<dbReference type="InterPro" id="IPR029063">
    <property type="entry name" value="SAM-dependent_MTases_sf"/>
</dbReference>
<sequence>MATKKDSSTLIELQNLVLWALEALTRALVPLGGVLCCLDPDDLDLFGAFENNSSSPLGLLRQFRSDLSGPGRMQLLTGKECLDHVAEGAVDGCVTFCALDSAFENATCCETLLRKVAGRLRPGCRFFGICVDSASAWTSIQKEFEARQIGRSISEKWLETSLRAGGLLRLSIDQTTNSYARAAYGHEFCLGRSDDIENNLRRGYLVNFAELIRIAPQYGLVFREALNLRDLWDEFHRPLQYCEEMRSFYQRFPGQQFRPSPAVLDSAIYFSTFVIRGRC</sequence>
<accession>A0A7J7IIX7</accession>